<sequence>MGGKDINLLDFSEGSPENCIVLDTGVLSDYGCLFWLAFDGNEERLIYSTDYEKTFQEKRYPKGTIEKLISSLPSAESLSIKRLKNFVSNTEIMY</sequence>
<accession>A0ABP9N2J3</accession>
<evidence type="ECO:0000313" key="1">
    <source>
        <dbReference type="EMBL" id="GAA5107769.1"/>
    </source>
</evidence>
<protein>
    <submittedName>
        <fullName evidence="1">Uncharacterized protein</fullName>
    </submittedName>
</protein>
<dbReference type="EMBL" id="BAABHY010000001">
    <property type="protein sequence ID" value="GAA5107769.1"/>
    <property type="molecule type" value="Genomic_DNA"/>
</dbReference>
<comment type="caution">
    <text evidence="1">The sequence shown here is derived from an EMBL/GenBank/DDBJ whole genome shotgun (WGS) entry which is preliminary data.</text>
</comment>
<name>A0ABP9N2J3_9GAMM</name>
<reference evidence="2" key="1">
    <citation type="journal article" date="2019" name="Int. J. Syst. Evol. Microbiol.">
        <title>The Global Catalogue of Microorganisms (GCM) 10K type strain sequencing project: providing services to taxonomists for standard genome sequencing and annotation.</title>
        <authorList>
            <consortium name="The Broad Institute Genomics Platform"/>
            <consortium name="The Broad Institute Genome Sequencing Center for Infectious Disease"/>
            <person name="Wu L."/>
            <person name="Ma J."/>
        </authorList>
    </citation>
    <scope>NUCLEOTIDE SEQUENCE [LARGE SCALE GENOMIC DNA]</scope>
    <source>
        <strain evidence="2">JCM 18050</strain>
    </source>
</reference>
<organism evidence="1 2">
    <name type="scientific">Orbus sasakiae</name>
    <dbReference type="NCBI Taxonomy" id="1078475"/>
    <lineage>
        <taxon>Bacteria</taxon>
        <taxon>Pseudomonadati</taxon>
        <taxon>Pseudomonadota</taxon>
        <taxon>Gammaproteobacteria</taxon>
        <taxon>Orbales</taxon>
        <taxon>Orbaceae</taxon>
        <taxon>Orbus</taxon>
    </lineage>
</organism>
<gene>
    <name evidence="1" type="ORF">GCM10023211_09230</name>
</gene>
<evidence type="ECO:0000313" key="2">
    <source>
        <dbReference type="Proteomes" id="UP001500171"/>
    </source>
</evidence>
<keyword evidence="2" id="KW-1185">Reference proteome</keyword>
<dbReference type="Proteomes" id="UP001500171">
    <property type="component" value="Unassembled WGS sequence"/>
</dbReference>
<proteinExistence type="predicted"/>